<evidence type="ECO:0000313" key="3">
    <source>
        <dbReference type="EMBL" id="CAB4372523.1"/>
    </source>
</evidence>
<evidence type="ECO:0000313" key="2">
    <source>
        <dbReference type="EMBL" id="CAB4342603.1"/>
    </source>
</evidence>
<dbReference type="EMBL" id="CAEUNJ010000079">
    <property type="protein sequence ID" value="CAB4372523.1"/>
    <property type="molecule type" value="Genomic_DNA"/>
</dbReference>
<dbReference type="EMBL" id="CAFAAD010000057">
    <property type="protein sequence ID" value="CAB4791740.1"/>
    <property type="molecule type" value="Genomic_DNA"/>
</dbReference>
<evidence type="ECO:0000313" key="4">
    <source>
        <dbReference type="EMBL" id="CAB4629496.1"/>
    </source>
</evidence>
<dbReference type="InterPro" id="IPR057767">
    <property type="entry name" value="UGSC-like_dom"/>
</dbReference>
<gene>
    <name evidence="4" type="ORF">UFOPK1906_01357</name>
    <name evidence="5" type="ORF">UFOPK2624_01411</name>
    <name evidence="6" type="ORF">UFOPK2969_00890</name>
    <name evidence="2" type="ORF">UFOPK3331_01136</name>
    <name evidence="7" type="ORF">UFOPK3785_01770</name>
    <name evidence="8" type="ORF">UFOPK3927_00029</name>
    <name evidence="3" type="ORF">UFOPK4201_01567</name>
    <name evidence="9" type="ORF">UFOPK4371_01000</name>
</gene>
<dbReference type="EMBL" id="CAFBOK010000002">
    <property type="protein sequence ID" value="CAB4970263.1"/>
    <property type="molecule type" value="Genomic_DNA"/>
</dbReference>
<reference evidence="2" key="1">
    <citation type="submission" date="2020-05" db="EMBL/GenBank/DDBJ databases">
        <authorList>
            <person name="Chiriac C."/>
            <person name="Salcher M."/>
            <person name="Ghai R."/>
            <person name="Kavagutti S V."/>
        </authorList>
    </citation>
    <scope>NUCLEOTIDE SEQUENCE</scope>
</reference>
<dbReference type="EMBL" id="CAFBNJ010000128">
    <property type="protein sequence ID" value="CAB4964536.1"/>
    <property type="molecule type" value="Genomic_DNA"/>
</dbReference>
<evidence type="ECO:0000313" key="7">
    <source>
        <dbReference type="EMBL" id="CAB4964536.1"/>
    </source>
</evidence>
<proteinExistence type="predicted"/>
<dbReference type="EMBL" id="CAEZVC010000093">
    <property type="protein sequence ID" value="CAB4629496.1"/>
    <property type="molecule type" value="Genomic_DNA"/>
</dbReference>
<organism evidence="2">
    <name type="scientific">freshwater metagenome</name>
    <dbReference type="NCBI Taxonomy" id="449393"/>
    <lineage>
        <taxon>unclassified sequences</taxon>
        <taxon>metagenomes</taxon>
        <taxon>ecological metagenomes</taxon>
    </lineage>
</organism>
<evidence type="ECO:0000313" key="8">
    <source>
        <dbReference type="EMBL" id="CAB4970263.1"/>
    </source>
</evidence>
<protein>
    <submittedName>
        <fullName evidence="2">Unannotated protein</fullName>
    </submittedName>
</protein>
<sequence length="183" mass="18737">MTVSVYLPDSEPGPISTSLAASPSSLKGLRIAVLDNGKPNADVVMIHAAEALAARTGAVVSVITKKGPLGQSANAAIPLAEDRLALLLAEADIVITGAADCGSCTAYSVHDAIELERNGKPTVVATTTQFEPVAKTLSTSFGAPDTRLLVLPHPIGGTDEPTLNNWAEAAVDQLIALFTGITL</sequence>
<name>A0A6J5ZT06_9ZZZZ</name>
<dbReference type="Pfam" id="PF24696">
    <property type="entry name" value="UGSC"/>
    <property type="match status" value="1"/>
</dbReference>
<dbReference type="EMBL" id="CAESAL010000037">
    <property type="protein sequence ID" value="CAB4342603.1"/>
    <property type="molecule type" value="Genomic_DNA"/>
</dbReference>
<dbReference type="EMBL" id="CAEZXY010000076">
    <property type="protein sequence ID" value="CAB4716539.1"/>
    <property type="molecule type" value="Genomic_DNA"/>
</dbReference>
<evidence type="ECO:0000259" key="1">
    <source>
        <dbReference type="Pfam" id="PF24696"/>
    </source>
</evidence>
<evidence type="ECO:0000313" key="5">
    <source>
        <dbReference type="EMBL" id="CAB4716539.1"/>
    </source>
</evidence>
<dbReference type="AlphaFoldDB" id="A0A6J5ZT06"/>
<feature type="domain" description="UGSC-like" evidence="1">
    <location>
        <begin position="17"/>
        <end position="179"/>
    </location>
</feature>
<accession>A0A6J5ZT06</accession>
<evidence type="ECO:0000313" key="9">
    <source>
        <dbReference type="EMBL" id="CAB5077328.1"/>
    </source>
</evidence>
<evidence type="ECO:0000313" key="6">
    <source>
        <dbReference type="EMBL" id="CAB4791740.1"/>
    </source>
</evidence>
<dbReference type="EMBL" id="CAFBRD010000050">
    <property type="protein sequence ID" value="CAB5077328.1"/>
    <property type="molecule type" value="Genomic_DNA"/>
</dbReference>